<protein>
    <submittedName>
        <fullName evidence="7">Cation transporter</fullName>
    </submittedName>
</protein>
<proteinExistence type="predicted"/>
<dbReference type="InterPro" id="IPR058533">
    <property type="entry name" value="Cation_efflux_TM"/>
</dbReference>
<keyword evidence="2 5" id="KW-0812">Transmembrane</keyword>
<dbReference type="SUPFAM" id="SSF161111">
    <property type="entry name" value="Cation efflux protein transmembrane domain-like"/>
    <property type="match status" value="1"/>
</dbReference>
<feature type="transmembrane region" description="Helical" evidence="5">
    <location>
        <begin position="158"/>
        <end position="180"/>
    </location>
</feature>
<evidence type="ECO:0000259" key="6">
    <source>
        <dbReference type="Pfam" id="PF01545"/>
    </source>
</evidence>
<comment type="caution">
    <text evidence="7">The sequence shown here is derived from an EMBL/GenBank/DDBJ whole genome shotgun (WGS) entry which is preliminary data.</text>
</comment>
<feature type="transmembrane region" description="Helical" evidence="5">
    <location>
        <begin position="37"/>
        <end position="57"/>
    </location>
</feature>
<feature type="domain" description="Cation efflux protein transmembrane" evidence="6">
    <location>
        <begin position="11"/>
        <end position="218"/>
    </location>
</feature>
<feature type="transmembrane region" description="Helical" evidence="5">
    <location>
        <begin position="78"/>
        <end position="107"/>
    </location>
</feature>
<keyword evidence="4 5" id="KW-0472">Membrane</keyword>
<sequence length="299" mass="33464">MNHKKIERKSLIVSSIVNGLSGTAGLAVYIMTGLNALLLDGVFSLIAFVSSMVAFYISKNSHRKTTTFPQGLYFLEPLYAIMKSLATLLLLLFAVLETSATAFAYFVNGIGHTMTTGPVVPYTITMFLIYMGLYFYNRHMSARLNHMSIIIQAESKGNLVDGLISGAIGLAVILLHFIPISSPLGFLHYTGDFFLTVVLALISFKEPWDGLVVSFKELANGTIQAPEIHDSIYQILETYLDDHTGNIEIHIFKQGMNIRVKINLQNVQHEIVRKLLEDKQQMLYLLKKKHENISVEYAL</sequence>
<dbReference type="InterPro" id="IPR027469">
    <property type="entry name" value="Cation_efflux_TMD_sf"/>
</dbReference>
<evidence type="ECO:0000256" key="5">
    <source>
        <dbReference type="SAM" id="Phobius"/>
    </source>
</evidence>
<evidence type="ECO:0000313" key="8">
    <source>
        <dbReference type="Proteomes" id="UP000291525"/>
    </source>
</evidence>
<feature type="transmembrane region" description="Helical" evidence="5">
    <location>
        <begin position="12"/>
        <end position="31"/>
    </location>
</feature>
<name>A0A4Q8KZY5_9STRE</name>
<reference evidence="7 8" key="1">
    <citation type="submission" date="2019-02" db="EMBL/GenBank/DDBJ databases">
        <title>First genome of the species Streptococcus parasuis.</title>
        <authorList>
            <person name="Stevens M.J.A."/>
            <person name="Stephan R."/>
        </authorList>
    </citation>
    <scope>NUCLEOTIDE SEQUENCE [LARGE SCALE GENOMIC DNA]</scope>
    <source>
        <strain evidence="7 8">4253</strain>
    </source>
</reference>
<dbReference type="Gene3D" id="1.20.1510.10">
    <property type="entry name" value="Cation efflux protein transmembrane domain"/>
    <property type="match status" value="1"/>
</dbReference>
<evidence type="ECO:0000256" key="4">
    <source>
        <dbReference type="ARBA" id="ARBA00023136"/>
    </source>
</evidence>
<evidence type="ECO:0000256" key="1">
    <source>
        <dbReference type="ARBA" id="ARBA00004141"/>
    </source>
</evidence>
<dbReference type="RefSeq" id="WP_130555562.1">
    <property type="nucleotide sequence ID" value="NZ_SHGT01000069.1"/>
</dbReference>
<dbReference type="GO" id="GO:0008324">
    <property type="term" value="F:monoatomic cation transmembrane transporter activity"/>
    <property type="evidence" value="ECO:0007669"/>
    <property type="project" value="InterPro"/>
</dbReference>
<evidence type="ECO:0000256" key="3">
    <source>
        <dbReference type="ARBA" id="ARBA00022989"/>
    </source>
</evidence>
<dbReference type="Proteomes" id="UP000291525">
    <property type="component" value="Unassembled WGS sequence"/>
</dbReference>
<dbReference type="Pfam" id="PF01545">
    <property type="entry name" value="Cation_efflux"/>
    <property type="match status" value="1"/>
</dbReference>
<evidence type="ECO:0000256" key="2">
    <source>
        <dbReference type="ARBA" id="ARBA00022692"/>
    </source>
</evidence>
<gene>
    <name evidence="7" type="ORF">EXW74_08745</name>
</gene>
<comment type="subcellular location">
    <subcellularLocation>
        <location evidence="1">Membrane</location>
        <topology evidence="1">Multi-pass membrane protein</topology>
    </subcellularLocation>
</comment>
<feature type="transmembrane region" description="Helical" evidence="5">
    <location>
        <begin position="119"/>
        <end position="137"/>
    </location>
</feature>
<dbReference type="AlphaFoldDB" id="A0A4Q8KZY5"/>
<keyword evidence="3 5" id="KW-1133">Transmembrane helix</keyword>
<evidence type="ECO:0000313" key="7">
    <source>
        <dbReference type="EMBL" id="TAA08356.1"/>
    </source>
</evidence>
<organism evidence="7 8">
    <name type="scientific">Streptococcus parasuis</name>
    <dbReference type="NCBI Taxonomy" id="1501662"/>
    <lineage>
        <taxon>Bacteria</taxon>
        <taxon>Bacillati</taxon>
        <taxon>Bacillota</taxon>
        <taxon>Bacilli</taxon>
        <taxon>Lactobacillales</taxon>
        <taxon>Streptococcaceae</taxon>
        <taxon>Streptococcus</taxon>
    </lineage>
</organism>
<dbReference type="GO" id="GO:0016020">
    <property type="term" value="C:membrane"/>
    <property type="evidence" value="ECO:0007669"/>
    <property type="project" value="UniProtKB-SubCell"/>
</dbReference>
<accession>A0A4Q8KZY5</accession>
<dbReference type="EMBL" id="SHGT01000069">
    <property type="protein sequence ID" value="TAA08356.1"/>
    <property type="molecule type" value="Genomic_DNA"/>
</dbReference>
<dbReference type="OrthoDB" id="9810598at2"/>